<evidence type="ECO:0000256" key="7">
    <source>
        <dbReference type="ARBA" id="ARBA00023136"/>
    </source>
</evidence>
<dbReference type="NCBIfam" id="TIGR01188">
    <property type="entry name" value="drrA"/>
    <property type="match status" value="1"/>
</dbReference>
<evidence type="ECO:0000256" key="8">
    <source>
        <dbReference type="ARBA" id="ARBA00049985"/>
    </source>
</evidence>
<dbReference type="PANTHER" id="PTHR43582">
    <property type="entry name" value="LINEARMYCIN RESISTANCE ATP-BINDING PROTEIN LNRL"/>
    <property type="match status" value="1"/>
</dbReference>
<dbReference type="PATRIC" id="fig|1227493.4.peg.1666"/>
<dbReference type="FunFam" id="3.40.50.300:FF:000589">
    <property type="entry name" value="ABC transporter, ATP-binding subunit"/>
    <property type="match status" value="1"/>
</dbReference>
<comment type="similarity">
    <text evidence="8">Belongs to the ABC transporter superfamily. Drug exporter-1 (DrugE1) (TC 3.A.1.105) family.</text>
</comment>
<dbReference type="GO" id="GO:0005886">
    <property type="term" value="C:plasma membrane"/>
    <property type="evidence" value="ECO:0007669"/>
    <property type="project" value="UniProtKB-SubCell"/>
</dbReference>
<dbReference type="SUPFAM" id="SSF52540">
    <property type="entry name" value="P-loop containing nucleoside triphosphate hydrolases"/>
    <property type="match status" value="1"/>
</dbReference>
<evidence type="ECO:0000313" key="12">
    <source>
        <dbReference type="Proteomes" id="UP000011519"/>
    </source>
</evidence>
<dbReference type="PROSITE" id="PS50893">
    <property type="entry name" value="ABC_TRANSPORTER_2"/>
    <property type="match status" value="1"/>
</dbReference>
<name>M0A376_9EURY</name>
<evidence type="ECO:0000256" key="2">
    <source>
        <dbReference type="ARBA" id="ARBA00022448"/>
    </source>
</evidence>
<proteinExistence type="inferred from homology"/>
<dbReference type="GO" id="GO:1900753">
    <property type="term" value="P:doxorubicin transport"/>
    <property type="evidence" value="ECO:0007669"/>
    <property type="project" value="InterPro"/>
</dbReference>
<evidence type="ECO:0000259" key="10">
    <source>
        <dbReference type="PROSITE" id="PS50893"/>
    </source>
</evidence>
<dbReference type="InterPro" id="IPR003439">
    <property type="entry name" value="ABC_transporter-like_ATP-bd"/>
</dbReference>
<keyword evidence="7" id="KW-0472">Membrane</keyword>
<reference evidence="11 12" key="1">
    <citation type="journal article" date="2014" name="PLoS Genet.">
        <title>Phylogenetically driven sequencing of extremely halophilic archaea reveals strategies for static and dynamic osmo-response.</title>
        <authorList>
            <person name="Becker E.A."/>
            <person name="Seitzer P.M."/>
            <person name="Tritt A."/>
            <person name="Larsen D."/>
            <person name="Krusor M."/>
            <person name="Yao A.I."/>
            <person name="Wu D."/>
            <person name="Madern D."/>
            <person name="Eisen J.A."/>
            <person name="Darling A.E."/>
            <person name="Facciotti M.T."/>
        </authorList>
    </citation>
    <scope>NUCLEOTIDE SEQUENCE [LARGE SCALE GENOMIC DNA]</scope>
    <source>
        <strain evidence="11 12">JCM 10989</strain>
    </source>
</reference>
<feature type="compositionally biased region" description="Basic and acidic residues" evidence="9">
    <location>
        <begin position="312"/>
        <end position="330"/>
    </location>
</feature>
<dbReference type="STRING" id="1227493.C483_08417"/>
<comment type="caution">
    <text evidence="11">The sequence shown here is derived from an EMBL/GenBank/DDBJ whole genome shotgun (WGS) entry which is preliminary data.</text>
</comment>
<dbReference type="Proteomes" id="UP000011519">
    <property type="component" value="Unassembled WGS sequence"/>
</dbReference>
<dbReference type="PANTHER" id="PTHR43582:SF2">
    <property type="entry name" value="LINEARMYCIN RESISTANCE ATP-BINDING PROTEIN LNRL"/>
    <property type="match status" value="1"/>
</dbReference>
<protein>
    <submittedName>
        <fullName evidence="11">ABC transporter ATP-binding protein</fullName>
    </submittedName>
</protein>
<evidence type="ECO:0000256" key="4">
    <source>
        <dbReference type="ARBA" id="ARBA00022741"/>
    </source>
</evidence>
<gene>
    <name evidence="11" type="ORF">C483_08417</name>
</gene>
<comment type="subcellular location">
    <subcellularLocation>
        <location evidence="1">Cell membrane</location>
        <topology evidence="1">Peripheral membrane protein</topology>
        <orientation evidence="1">Cytoplasmic side</orientation>
    </subcellularLocation>
</comment>
<dbReference type="SMART" id="SM00382">
    <property type="entry name" value="AAA"/>
    <property type="match status" value="1"/>
</dbReference>
<evidence type="ECO:0000313" key="11">
    <source>
        <dbReference type="EMBL" id="ELY92322.1"/>
    </source>
</evidence>
<dbReference type="InterPro" id="IPR017871">
    <property type="entry name" value="ABC_transporter-like_CS"/>
</dbReference>
<keyword evidence="12" id="KW-1185">Reference proteome</keyword>
<evidence type="ECO:0000256" key="6">
    <source>
        <dbReference type="ARBA" id="ARBA00022967"/>
    </source>
</evidence>
<evidence type="ECO:0000256" key="1">
    <source>
        <dbReference type="ARBA" id="ARBA00004413"/>
    </source>
</evidence>
<dbReference type="AlphaFoldDB" id="M0A376"/>
<keyword evidence="4" id="KW-0547">Nucleotide-binding</keyword>
<dbReference type="GO" id="GO:0043215">
    <property type="term" value="P:daunorubicin transport"/>
    <property type="evidence" value="ECO:0007669"/>
    <property type="project" value="InterPro"/>
</dbReference>
<keyword evidence="2" id="KW-0813">Transport</keyword>
<dbReference type="InterPro" id="IPR005894">
    <property type="entry name" value="DrrA"/>
</dbReference>
<dbReference type="PROSITE" id="PS00211">
    <property type="entry name" value="ABC_TRANSPORTER_1"/>
    <property type="match status" value="1"/>
</dbReference>
<dbReference type="GO" id="GO:0016887">
    <property type="term" value="F:ATP hydrolysis activity"/>
    <property type="evidence" value="ECO:0007669"/>
    <property type="project" value="InterPro"/>
</dbReference>
<evidence type="ECO:0000256" key="9">
    <source>
        <dbReference type="SAM" id="MobiDB-lite"/>
    </source>
</evidence>
<dbReference type="RefSeq" id="WP_006652895.1">
    <property type="nucleotide sequence ID" value="NZ_AOIM01000021.1"/>
</dbReference>
<organism evidence="11 12">
    <name type="scientific">Natrialba hulunbeirensis JCM 10989</name>
    <dbReference type="NCBI Taxonomy" id="1227493"/>
    <lineage>
        <taxon>Archaea</taxon>
        <taxon>Methanobacteriati</taxon>
        <taxon>Methanobacteriota</taxon>
        <taxon>Stenosarchaea group</taxon>
        <taxon>Halobacteria</taxon>
        <taxon>Halobacteriales</taxon>
        <taxon>Natrialbaceae</taxon>
        <taxon>Natrialba</taxon>
    </lineage>
</organism>
<sequence length="352" mass="38649">MSAITVEQLTKEFGDVTAVDELSFTVESGELFGLLGPNGAGKSTLIKMLVTLLRPTAGTATVNGHDIHDERSAVRDSLGIVFQEPALDDELTGAENLALHGRLYGQRTDERNQRIDEVLDLIDLQDERDELVEHYSGGMKRRLEIGRGLMHEPSVLFLDEPTVGLDARARRDTWEYIQKMNAQSGISIVLTTHYIEEAEQLCDRVAIVDDGEIVALDSPAELKSSLGGDVVTLALESDDSIPRFCDHLETASWVTDYTTAAGTVHVTLTRGESRIVDLVHLADDADVRITSIDLHKPNLESVFLSVTGRTFDEREGEGEVKGKGKYEGEQNHTASADSPRHNDAATSVERQQ</sequence>
<keyword evidence="6" id="KW-1278">Translocase</keyword>
<feature type="region of interest" description="Disordered" evidence="9">
    <location>
        <begin position="312"/>
        <end position="352"/>
    </location>
</feature>
<dbReference type="InterPro" id="IPR027417">
    <property type="entry name" value="P-loop_NTPase"/>
</dbReference>
<dbReference type="EMBL" id="AOIM01000021">
    <property type="protein sequence ID" value="ELY92322.1"/>
    <property type="molecule type" value="Genomic_DNA"/>
</dbReference>
<dbReference type="OrthoDB" id="87732at2157"/>
<accession>M0A376</accession>
<dbReference type="InterPro" id="IPR003593">
    <property type="entry name" value="AAA+_ATPase"/>
</dbReference>
<dbReference type="GO" id="GO:0005524">
    <property type="term" value="F:ATP binding"/>
    <property type="evidence" value="ECO:0007669"/>
    <property type="project" value="UniProtKB-KW"/>
</dbReference>
<keyword evidence="5 11" id="KW-0067">ATP-binding</keyword>
<keyword evidence="3" id="KW-1003">Cell membrane</keyword>
<feature type="domain" description="ABC transporter" evidence="10">
    <location>
        <begin position="4"/>
        <end position="235"/>
    </location>
</feature>
<evidence type="ECO:0000256" key="3">
    <source>
        <dbReference type="ARBA" id="ARBA00022475"/>
    </source>
</evidence>
<evidence type="ECO:0000256" key="5">
    <source>
        <dbReference type="ARBA" id="ARBA00022840"/>
    </source>
</evidence>
<dbReference type="Pfam" id="PF00005">
    <property type="entry name" value="ABC_tran"/>
    <property type="match status" value="1"/>
</dbReference>
<dbReference type="Gene3D" id="3.40.50.300">
    <property type="entry name" value="P-loop containing nucleotide triphosphate hydrolases"/>
    <property type="match status" value="1"/>
</dbReference>